<comment type="subcellular location">
    <subcellularLocation>
        <location evidence="1">Cell membrane</location>
        <topology evidence="1">Multi-pass membrane protein</topology>
    </subcellularLocation>
</comment>
<feature type="transmembrane region" description="Helical" evidence="6">
    <location>
        <begin position="21"/>
        <end position="43"/>
    </location>
</feature>
<gene>
    <name evidence="9" type="ORF">GGQ57_003148</name>
</gene>
<dbReference type="InterPro" id="IPR003838">
    <property type="entry name" value="ABC3_permease_C"/>
</dbReference>
<feature type="transmembrane region" description="Helical" evidence="6">
    <location>
        <begin position="371"/>
        <end position="398"/>
    </location>
</feature>
<keyword evidence="4 6" id="KW-1133">Transmembrane helix</keyword>
<keyword evidence="2" id="KW-1003">Cell membrane</keyword>
<evidence type="ECO:0000256" key="1">
    <source>
        <dbReference type="ARBA" id="ARBA00004651"/>
    </source>
</evidence>
<dbReference type="PANTHER" id="PTHR30572:SF18">
    <property type="entry name" value="ABC-TYPE MACROLIDE FAMILY EXPORT SYSTEM PERMEASE COMPONENT 2"/>
    <property type="match status" value="1"/>
</dbReference>
<dbReference type="Proteomes" id="UP000533637">
    <property type="component" value="Unassembled WGS sequence"/>
</dbReference>
<dbReference type="InterPro" id="IPR050250">
    <property type="entry name" value="Macrolide_Exporter_MacB"/>
</dbReference>
<feature type="domain" description="MacB-like periplasmic core" evidence="8">
    <location>
        <begin position="22"/>
        <end position="228"/>
    </location>
</feature>
<sequence>MNNLVNFKSFFKFLSRNKTYTAIDIFGLSVSLMFVILIAVYSVQELSTDKYHEKGDRIYVLSSEANTGSAYKLAYRLQERYPEIEKVCPVAPWGFYHTSVTVADKNFNAELMFADTTFFDFFSFPLLVGDRNHVMDADGYGVISESFARKVFSDSDPIGQVVQVNDSIRIQVNGIMKDIQNSTIPYCDILMGIKQLKYMEEEMDSDQFYNTGAVNNFIMVKEGADLLAKTDDIVAYFKEVFWMYQRGIYSKVLLNPLEDFYFSDMGTYTLAKGDWQFVMILLSVGILILLFAIINYINLTVAQTAFRAKEMATRRLLGSSRGDLFLRLIMESTLMTFISFLLGIFLAIFFSPYASQLLNARINLSDFVTPGYVLLAVAVILLIGILAGLLPAIVISNAKPIEVVRGTFRRQTKMVFSKFFITFQNGITIALVAASITMVAQVNHLIHAPLGYKTTNVMDVPVESYKSKKDIETFANEVSQLASVKRIAFSQGTPFNRGNNSTEEINGKQVSFQVFRADTAFLSILGIEIIRDNHLAGPKKTYLNQQAMREMELPEDSPSIKVWGQEYPIAGVVKDFQLSNIMYQKKPVSLQIRNDIKEWTPYNVLLEVEGDPVESYKDIQEIYERIGHVGFEGKYIDTQIQESFAAQERTSRIVSIFAFVAILISLLGLLAMSTYFIQQRSSEVAVRKVFGSTNSQILYRLIRTFLVYVLIAFVIATPIIWRFMQQWLSDYSYRIELSPLIFIAAGLFCLFVSFVTIFIQSYQAANLNPVESIKNK</sequence>
<protein>
    <submittedName>
        <fullName evidence="9">ABC transport system permease protein</fullName>
    </submittedName>
</protein>
<evidence type="ECO:0000256" key="2">
    <source>
        <dbReference type="ARBA" id="ARBA00022475"/>
    </source>
</evidence>
<evidence type="ECO:0000256" key="4">
    <source>
        <dbReference type="ARBA" id="ARBA00022989"/>
    </source>
</evidence>
<accession>A0ABR6KNZ0</accession>
<name>A0ABR6KNZ0_9BACT</name>
<dbReference type="Pfam" id="PF12704">
    <property type="entry name" value="MacB_PCD"/>
    <property type="match status" value="1"/>
</dbReference>
<evidence type="ECO:0000313" key="9">
    <source>
        <dbReference type="EMBL" id="MBB4623236.1"/>
    </source>
</evidence>
<feature type="transmembrane region" description="Helical" evidence="6">
    <location>
        <begin position="275"/>
        <end position="297"/>
    </location>
</feature>
<keyword evidence="3 6" id="KW-0812">Transmembrane</keyword>
<evidence type="ECO:0000256" key="6">
    <source>
        <dbReference type="SAM" id="Phobius"/>
    </source>
</evidence>
<keyword evidence="5 6" id="KW-0472">Membrane</keyword>
<feature type="transmembrane region" description="Helical" evidence="6">
    <location>
        <begin position="697"/>
        <end position="720"/>
    </location>
</feature>
<feature type="transmembrane region" description="Helical" evidence="6">
    <location>
        <begin position="653"/>
        <end position="677"/>
    </location>
</feature>
<keyword evidence="10" id="KW-1185">Reference proteome</keyword>
<feature type="domain" description="ABC3 transporter permease C-terminal" evidence="7">
    <location>
        <begin position="656"/>
        <end position="769"/>
    </location>
</feature>
<comment type="caution">
    <text evidence="9">The sequence shown here is derived from an EMBL/GenBank/DDBJ whole genome shotgun (WGS) entry which is preliminary data.</text>
</comment>
<dbReference type="RefSeq" id="WP_183671409.1">
    <property type="nucleotide sequence ID" value="NZ_BMPB01000007.1"/>
</dbReference>
<feature type="transmembrane region" description="Helical" evidence="6">
    <location>
        <begin position="324"/>
        <end position="351"/>
    </location>
</feature>
<evidence type="ECO:0000256" key="3">
    <source>
        <dbReference type="ARBA" id="ARBA00022692"/>
    </source>
</evidence>
<reference evidence="9 10" key="1">
    <citation type="submission" date="2020-08" db="EMBL/GenBank/DDBJ databases">
        <title>Genomic Encyclopedia of Type Strains, Phase IV (KMG-IV): sequencing the most valuable type-strain genomes for metagenomic binning, comparative biology and taxonomic classification.</title>
        <authorList>
            <person name="Goeker M."/>
        </authorList>
    </citation>
    <scope>NUCLEOTIDE SEQUENCE [LARGE SCALE GENOMIC DNA]</scope>
    <source>
        <strain evidence="9 10">DSM 102983</strain>
    </source>
</reference>
<dbReference type="EMBL" id="JACHOC010000006">
    <property type="protein sequence ID" value="MBB4623236.1"/>
    <property type="molecule type" value="Genomic_DNA"/>
</dbReference>
<evidence type="ECO:0000259" key="7">
    <source>
        <dbReference type="Pfam" id="PF02687"/>
    </source>
</evidence>
<organism evidence="9 10">
    <name type="scientific">Parabacteroides faecis</name>
    <dbReference type="NCBI Taxonomy" id="1217282"/>
    <lineage>
        <taxon>Bacteria</taxon>
        <taxon>Pseudomonadati</taxon>
        <taxon>Bacteroidota</taxon>
        <taxon>Bacteroidia</taxon>
        <taxon>Bacteroidales</taxon>
        <taxon>Tannerellaceae</taxon>
        <taxon>Parabacteroides</taxon>
    </lineage>
</organism>
<feature type="transmembrane region" description="Helical" evidence="6">
    <location>
        <begin position="419"/>
        <end position="440"/>
    </location>
</feature>
<proteinExistence type="predicted"/>
<feature type="domain" description="ABC3 transporter permease C-terminal" evidence="7">
    <location>
        <begin position="283"/>
        <end position="400"/>
    </location>
</feature>
<dbReference type="PANTHER" id="PTHR30572">
    <property type="entry name" value="MEMBRANE COMPONENT OF TRANSPORTER-RELATED"/>
    <property type="match status" value="1"/>
</dbReference>
<evidence type="ECO:0000256" key="5">
    <source>
        <dbReference type="ARBA" id="ARBA00023136"/>
    </source>
</evidence>
<dbReference type="InterPro" id="IPR025857">
    <property type="entry name" value="MacB_PCD"/>
</dbReference>
<feature type="transmembrane region" description="Helical" evidence="6">
    <location>
        <begin position="740"/>
        <end position="759"/>
    </location>
</feature>
<evidence type="ECO:0000259" key="8">
    <source>
        <dbReference type="Pfam" id="PF12704"/>
    </source>
</evidence>
<evidence type="ECO:0000313" key="10">
    <source>
        <dbReference type="Proteomes" id="UP000533637"/>
    </source>
</evidence>
<dbReference type="Pfam" id="PF02687">
    <property type="entry name" value="FtsX"/>
    <property type="match status" value="2"/>
</dbReference>